<dbReference type="PANTHER" id="PTHR35792">
    <property type="entry name" value="GENERAL STRESS PROTEIN"/>
    <property type="match status" value="1"/>
</dbReference>
<organism evidence="3 4">
    <name type="scientific">Tolypothrix tenuis PCC 7101</name>
    <dbReference type="NCBI Taxonomy" id="231146"/>
    <lineage>
        <taxon>Bacteria</taxon>
        <taxon>Bacillati</taxon>
        <taxon>Cyanobacteriota</taxon>
        <taxon>Cyanophyceae</taxon>
        <taxon>Nostocales</taxon>
        <taxon>Tolypothrichaceae</taxon>
        <taxon>Tolypothrix</taxon>
    </lineage>
</organism>
<evidence type="ECO:0000313" key="3">
    <source>
        <dbReference type="EMBL" id="BAZ01373.1"/>
    </source>
</evidence>
<keyword evidence="4" id="KW-1185">Reference proteome</keyword>
<accession>A0A1Z4N6L4</accession>
<evidence type="ECO:0000256" key="1">
    <source>
        <dbReference type="SAM" id="MobiDB-lite"/>
    </source>
</evidence>
<evidence type="ECO:0000313" key="4">
    <source>
        <dbReference type="Proteomes" id="UP000218785"/>
    </source>
</evidence>
<name>A0A1Z4N6L4_9CYAN</name>
<keyword evidence="2" id="KW-0472">Membrane</keyword>
<protein>
    <recommendedName>
        <fullName evidence="5">Gas vesicle protein</fullName>
    </recommendedName>
</protein>
<dbReference type="EMBL" id="AP018248">
    <property type="protein sequence ID" value="BAZ01373.1"/>
    <property type="molecule type" value="Genomic_DNA"/>
</dbReference>
<sequence>MSNKRSGVFFGGLMLGATIGALTGLLVAPRTGRETRKLLKKSADALPELAEDLSTSVQIQADRLSANALRNWDETLDRLREAIAAGLDATNRESQLLKRQNAVENRRADSEPEEDSDSLAQQLERS</sequence>
<feature type="transmembrane region" description="Helical" evidence="2">
    <location>
        <begin position="6"/>
        <end position="28"/>
    </location>
</feature>
<dbReference type="Pfam" id="PF12732">
    <property type="entry name" value="YtxH"/>
    <property type="match status" value="1"/>
</dbReference>
<dbReference type="Proteomes" id="UP000218785">
    <property type="component" value="Chromosome"/>
</dbReference>
<keyword evidence="2" id="KW-1133">Transmembrane helix</keyword>
<feature type="region of interest" description="Disordered" evidence="1">
    <location>
        <begin position="94"/>
        <end position="126"/>
    </location>
</feature>
<dbReference type="AlphaFoldDB" id="A0A1Z4N6L4"/>
<dbReference type="KEGG" id="ttq:NIES37_53720"/>
<reference evidence="3 4" key="1">
    <citation type="submission" date="2017-06" db="EMBL/GenBank/DDBJ databases">
        <title>Genome sequencing of cyanobaciteial culture collection at National Institute for Environmental Studies (NIES).</title>
        <authorList>
            <person name="Hirose Y."/>
            <person name="Shimura Y."/>
            <person name="Fujisawa T."/>
            <person name="Nakamura Y."/>
            <person name="Kawachi M."/>
        </authorList>
    </citation>
    <scope>NUCLEOTIDE SEQUENCE [LARGE SCALE GENOMIC DNA]</scope>
    <source>
        <strain evidence="3 4">NIES-37</strain>
    </source>
</reference>
<keyword evidence="2" id="KW-0812">Transmembrane</keyword>
<dbReference type="RefSeq" id="WP_096580912.1">
    <property type="nucleotide sequence ID" value="NZ_CAWNJS010000001.1"/>
</dbReference>
<dbReference type="PANTHER" id="PTHR35792:SF1">
    <property type="entry name" value="SLL0268 PROTEIN"/>
    <property type="match status" value="1"/>
</dbReference>
<gene>
    <name evidence="3" type="ORF">NIES37_53720</name>
</gene>
<dbReference type="InterPro" id="IPR052928">
    <property type="entry name" value="Desiccation-related_membrane"/>
</dbReference>
<evidence type="ECO:0000256" key="2">
    <source>
        <dbReference type="SAM" id="Phobius"/>
    </source>
</evidence>
<evidence type="ECO:0008006" key="5">
    <source>
        <dbReference type="Google" id="ProtNLM"/>
    </source>
</evidence>
<proteinExistence type="predicted"/>
<dbReference type="InterPro" id="IPR024623">
    <property type="entry name" value="YtxH"/>
</dbReference>